<feature type="signal peptide" evidence="1">
    <location>
        <begin position="1"/>
        <end position="15"/>
    </location>
</feature>
<dbReference type="Pfam" id="PF24784">
    <property type="entry name" value="Temptin_C"/>
    <property type="match status" value="1"/>
</dbReference>
<dbReference type="PANTHER" id="PTHR34737:SF2">
    <property type="entry name" value="EF-HAND DOMAIN-CONTAINING PROTEIN"/>
    <property type="match status" value="1"/>
</dbReference>
<name>A0A8B8DKB7_CRAVI</name>
<sequence length="136" mass="14403">MYTPLVLALVTLAAAHPGYRDSIPNGYTVPNPCGSDSWQAVGHYDPFHHTIAKNQFGKDFSAAAHIWTESLCKTDSDGDGRTNGEELGDPRCEWNIGDRPAGSASGHPGICEPIGSGACSNQAFRCGCHGNQCVGR</sequence>
<feature type="domain" description="Temptin Cys/Cys disulfide" evidence="2">
    <location>
        <begin position="14"/>
        <end position="110"/>
    </location>
</feature>
<dbReference type="InterPro" id="IPR055313">
    <property type="entry name" value="Temptin-like"/>
</dbReference>
<dbReference type="Proteomes" id="UP000694844">
    <property type="component" value="Chromosome 3"/>
</dbReference>
<dbReference type="InterPro" id="IPR057626">
    <property type="entry name" value="S-S_Temptin"/>
</dbReference>
<keyword evidence="3" id="KW-1185">Reference proteome</keyword>
<reference evidence="4" key="1">
    <citation type="submission" date="2025-08" db="UniProtKB">
        <authorList>
            <consortium name="RefSeq"/>
        </authorList>
    </citation>
    <scope>IDENTIFICATION</scope>
    <source>
        <tissue evidence="4">Whole sample</tissue>
    </source>
</reference>
<dbReference type="OrthoDB" id="129121at2759"/>
<evidence type="ECO:0000313" key="4">
    <source>
        <dbReference type="RefSeq" id="XP_022328170.1"/>
    </source>
</evidence>
<dbReference type="KEGG" id="cvn:111127332"/>
<gene>
    <name evidence="4" type="primary">LOC111127332</name>
</gene>
<dbReference type="AlphaFoldDB" id="A0A8B8DKB7"/>
<organism evidence="3 4">
    <name type="scientific">Crassostrea virginica</name>
    <name type="common">Eastern oyster</name>
    <dbReference type="NCBI Taxonomy" id="6565"/>
    <lineage>
        <taxon>Eukaryota</taxon>
        <taxon>Metazoa</taxon>
        <taxon>Spiralia</taxon>
        <taxon>Lophotrochozoa</taxon>
        <taxon>Mollusca</taxon>
        <taxon>Bivalvia</taxon>
        <taxon>Autobranchia</taxon>
        <taxon>Pteriomorphia</taxon>
        <taxon>Ostreida</taxon>
        <taxon>Ostreoidea</taxon>
        <taxon>Ostreidae</taxon>
        <taxon>Crassostrea</taxon>
    </lineage>
</organism>
<accession>A0A8B8DKB7</accession>
<feature type="chain" id="PRO_5033995311" evidence="1">
    <location>
        <begin position="16"/>
        <end position="136"/>
    </location>
</feature>
<dbReference type="RefSeq" id="XP_022328170.1">
    <property type="nucleotide sequence ID" value="XM_022472462.1"/>
</dbReference>
<evidence type="ECO:0000313" key="3">
    <source>
        <dbReference type="Proteomes" id="UP000694844"/>
    </source>
</evidence>
<evidence type="ECO:0000256" key="1">
    <source>
        <dbReference type="SAM" id="SignalP"/>
    </source>
</evidence>
<dbReference type="GeneID" id="111127332"/>
<dbReference type="PANTHER" id="PTHR34737">
    <property type="entry name" value="EF-HAND DOMAIN-CONTAINING PROTEIN"/>
    <property type="match status" value="1"/>
</dbReference>
<proteinExistence type="predicted"/>
<keyword evidence="1" id="KW-0732">Signal</keyword>
<protein>
    <submittedName>
        <fullName evidence="4">Temptin-like</fullName>
    </submittedName>
</protein>
<evidence type="ECO:0000259" key="2">
    <source>
        <dbReference type="Pfam" id="PF24784"/>
    </source>
</evidence>